<dbReference type="PROSITE" id="PS50089">
    <property type="entry name" value="ZF_RING_2"/>
    <property type="match status" value="1"/>
</dbReference>
<dbReference type="InterPro" id="IPR045790">
    <property type="entry name" value="RNF180_C"/>
</dbReference>
<comment type="function">
    <text evidence="17">E3 ubiquitin-protein ligase which promotes polyubiquitination and degradation by the proteasome pathway of ZIC2.</text>
</comment>
<dbReference type="Gene3D" id="3.30.40.10">
    <property type="entry name" value="Zinc/RING finger domain, C3HC4 (zinc finger)"/>
    <property type="match status" value="1"/>
</dbReference>
<dbReference type="PANTHER" id="PTHR46717:SF1">
    <property type="entry name" value="E3 UBIQUITIN-PROTEIN LIGASE RNF180"/>
    <property type="match status" value="1"/>
</dbReference>
<evidence type="ECO:0000256" key="11">
    <source>
        <dbReference type="ARBA" id="ARBA00022786"/>
    </source>
</evidence>
<dbReference type="Proteomes" id="UP000324632">
    <property type="component" value="Chromosome 6"/>
</dbReference>
<keyword evidence="15 24" id="KW-0472">Membrane</keyword>
<keyword evidence="6" id="KW-0597">Phosphoprotein</keyword>
<dbReference type="GO" id="GO:0042415">
    <property type="term" value="P:norepinephrine metabolic process"/>
    <property type="evidence" value="ECO:0007669"/>
    <property type="project" value="TreeGrafter"/>
</dbReference>
<keyword evidence="13" id="KW-0862">Zinc</keyword>
<evidence type="ECO:0000256" key="5">
    <source>
        <dbReference type="ARBA" id="ARBA00012483"/>
    </source>
</evidence>
<comment type="catalytic activity">
    <reaction evidence="1">
        <text>S-ubiquitinyl-[E2 ubiquitin-conjugating enzyme]-L-cysteine + [acceptor protein]-L-lysine = [E2 ubiquitin-conjugating enzyme]-L-cysteine + N(6)-ubiquitinyl-[acceptor protein]-L-lysine.</text>
        <dbReference type="EC" id="2.3.2.27"/>
    </reaction>
</comment>
<evidence type="ECO:0000256" key="14">
    <source>
        <dbReference type="ARBA" id="ARBA00022989"/>
    </source>
</evidence>
<evidence type="ECO:0000256" key="22">
    <source>
        <dbReference type="PROSITE-ProRule" id="PRU00175"/>
    </source>
</evidence>
<evidence type="ECO:0000256" key="3">
    <source>
        <dbReference type="ARBA" id="ARBA00004389"/>
    </source>
</evidence>
<keyword evidence="8 24" id="KW-0812">Transmembrane</keyword>
<feature type="region of interest" description="Disordered" evidence="23">
    <location>
        <begin position="260"/>
        <end position="283"/>
    </location>
</feature>
<dbReference type="AlphaFoldDB" id="A0A5A9PGF0"/>
<dbReference type="SUPFAM" id="SSF57850">
    <property type="entry name" value="RING/U-box"/>
    <property type="match status" value="1"/>
</dbReference>
<evidence type="ECO:0000256" key="12">
    <source>
        <dbReference type="ARBA" id="ARBA00022824"/>
    </source>
</evidence>
<dbReference type="GO" id="GO:0000209">
    <property type="term" value="P:protein polyubiquitination"/>
    <property type="evidence" value="ECO:0007669"/>
    <property type="project" value="InterPro"/>
</dbReference>
<dbReference type="PROSITE" id="PS00518">
    <property type="entry name" value="ZF_RING_1"/>
    <property type="match status" value="1"/>
</dbReference>
<keyword evidence="12" id="KW-0256">Endoplasmic reticulum</keyword>
<evidence type="ECO:0000256" key="24">
    <source>
        <dbReference type="SAM" id="Phobius"/>
    </source>
</evidence>
<protein>
    <recommendedName>
        <fullName evidence="19">E3 ubiquitin-protein ligase RNF180</fullName>
        <ecNumber evidence="5">2.3.2.27</ecNumber>
    </recommendedName>
    <alternativeName>
        <fullName evidence="21">RING finger protein 180</fullName>
    </alternativeName>
    <alternativeName>
        <fullName evidence="20">RING-type E3 ubiquitin transferase RNF180</fullName>
    </alternativeName>
</protein>
<keyword evidence="10 22" id="KW-0863">Zinc-finger</keyword>
<evidence type="ECO:0000256" key="20">
    <source>
        <dbReference type="ARBA" id="ARBA00079826"/>
    </source>
</evidence>
<dbReference type="CDD" id="cd16554">
    <property type="entry name" value="RING-HC_RNF180"/>
    <property type="match status" value="1"/>
</dbReference>
<evidence type="ECO:0000259" key="25">
    <source>
        <dbReference type="PROSITE" id="PS50089"/>
    </source>
</evidence>
<evidence type="ECO:0000256" key="17">
    <source>
        <dbReference type="ARBA" id="ARBA00058659"/>
    </source>
</evidence>
<dbReference type="InterPro" id="IPR017907">
    <property type="entry name" value="Znf_RING_CS"/>
</dbReference>
<accession>A0A5A9PGF0</accession>
<dbReference type="GO" id="GO:0005789">
    <property type="term" value="C:endoplasmic reticulum membrane"/>
    <property type="evidence" value="ECO:0007669"/>
    <property type="project" value="UniProtKB-SubCell"/>
</dbReference>
<dbReference type="EMBL" id="SOYY01000006">
    <property type="protein sequence ID" value="KAA0720006.1"/>
    <property type="molecule type" value="Genomic_DNA"/>
</dbReference>
<evidence type="ECO:0000256" key="18">
    <source>
        <dbReference type="ARBA" id="ARBA00062709"/>
    </source>
</evidence>
<dbReference type="GO" id="GO:0008270">
    <property type="term" value="F:zinc ion binding"/>
    <property type="evidence" value="ECO:0007669"/>
    <property type="project" value="UniProtKB-KW"/>
</dbReference>
<evidence type="ECO:0000313" key="26">
    <source>
        <dbReference type="EMBL" id="KAA0720006.1"/>
    </source>
</evidence>
<dbReference type="GO" id="GO:0031624">
    <property type="term" value="F:ubiquitin conjugating enzyme binding"/>
    <property type="evidence" value="ECO:0007669"/>
    <property type="project" value="TreeGrafter"/>
</dbReference>
<dbReference type="FunFam" id="3.30.40.10:FF:000316">
    <property type="entry name" value="E3 ubiquitin-protein ligase RNF180"/>
    <property type="match status" value="1"/>
</dbReference>
<evidence type="ECO:0000256" key="7">
    <source>
        <dbReference type="ARBA" id="ARBA00022679"/>
    </source>
</evidence>
<dbReference type="EC" id="2.3.2.27" evidence="5"/>
<dbReference type="InterPro" id="IPR033263">
    <property type="entry name" value="RNF180"/>
</dbReference>
<keyword evidence="7" id="KW-0808">Transferase</keyword>
<dbReference type="GO" id="GO:0032436">
    <property type="term" value="P:positive regulation of proteasomal ubiquitin-dependent protein catabolic process"/>
    <property type="evidence" value="ECO:0007669"/>
    <property type="project" value="TreeGrafter"/>
</dbReference>
<comment type="caution">
    <text evidence="26">The sequence shown here is derived from an EMBL/GenBank/DDBJ whole genome shotgun (WGS) entry which is preliminary data.</text>
</comment>
<organism evidence="26 27">
    <name type="scientific">Triplophysa tibetana</name>
    <dbReference type="NCBI Taxonomy" id="1572043"/>
    <lineage>
        <taxon>Eukaryota</taxon>
        <taxon>Metazoa</taxon>
        <taxon>Chordata</taxon>
        <taxon>Craniata</taxon>
        <taxon>Vertebrata</taxon>
        <taxon>Euteleostomi</taxon>
        <taxon>Actinopterygii</taxon>
        <taxon>Neopterygii</taxon>
        <taxon>Teleostei</taxon>
        <taxon>Ostariophysi</taxon>
        <taxon>Cypriniformes</taxon>
        <taxon>Nemacheilidae</taxon>
        <taxon>Triplophysa</taxon>
    </lineage>
</organism>
<evidence type="ECO:0000256" key="19">
    <source>
        <dbReference type="ARBA" id="ARBA00067421"/>
    </source>
</evidence>
<feature type="transmembrane region" description="Helical" evidence="24">
    <location>
        <begin position="457"/>
        <end position="482"/>
    </location>
</feature>
<comment type="subunit">
    <text evidence="18">Interacts with ZIC2.</text>
</comment>
<proteinExistence type="predicted"/>
<dbReference type="GO" id="GO:0061630">
    <property type="term" value="F:ubiquitin protein ligase activity"/>
    <property type="evidence" value="ECO:0007669"/>
    <property type="project" value="UniProtKB-EC"/>
</dbReference>
<dbReference type="Pfam" id="PF19332">
    <property type="entry name" value="RNF180_C"/>
    <property type="match status" value="1"/>
</dbReference>
<feature type="domain" description="RING-type" evidence="25">
    <location>
        <begin position="325"/>
        <end position="367"/>
    </location>
</feature>
<dbReference type="GO" id="GO:0042428">
    <property type="term" value="P:serotonin metabolic process"/>
    <property type="evidence" value="ECO:0007669"/>
    <property type="project" value="TreeGrafter"/>
</dbReference>
<evidence type="ECO:0000313" key="27">
    <source>
        <dbReference type="Proteomes" id="UP000324632"/>
    </source>
</evidence>
<evidence type="ECO:0000256" key="10">
    <source>
        <dbReference type="ARBA" id="ARBA00022771"/>
    </source>
</evidence>
<keyword evidence="14 24" id="KW-1133">Transmembrane helix</keyword>
<evidence type="ECO:0000256" key="23">
    <source>
        <dbReference type="SAM" id="MobiDB-lite"/>
    </source>
</evidence>
<keyword evidence="27" id="KW-1185">Reference proteome</keyword>
<keyword evidence="11" id="KW-0833">Ubl conjugation pathway</keyword>
<dbReference type="Pfam" id="PF13639">
    <property type="entry name" value="zf-RING_2"/>
    <property type="match status" value="1"/>
</dbReference>
<evidence type="ECO:0000256" key="4">
    <source>
        <dbReference type="ARBA" id="ARBA00004906"/>
    </source>
</evidence>
<reference evidence="26 27" key="1">
    <citation type="journal article" date="2019" name="Mol. Ecol. Resour.">
        <title>Chromosome-level genome assembly of Triplophysa tibetana, a fish adapted to the harsh high-altitude environment of the Tibetan Plateau.</title>
        <authorList>
            <person name="Yang X."/>
            <person name="Liu H."/>
            <person name="Ma Z."/>
            <person name="Zou Y."/>
            <person name="Zou M."/>
            <person name="Mao Y."/>
            <person name="Li X."/>
            <person name="Wang H."/>
            <person name="Chen T."/>
            <person name="Wang W."/>
            <person name="Yang R."/>
        </authorList>
    </citation>
    <scope>NUCLEOTIDE SEQUENCE [LARGE SCALE GENOMIC DNA]</scope>
    <source>
        <strain evidence="26">TTIB1903HZAU</strain>
        <tissue evidence="26">Muscle</tissue>
    </source>
</reference>
<comment type="subcellular location">
    <subcellularLocation>
        <location evidence="3">Endoplasmic reticulum membrane</location>
        <topology evidence="3">Single-pass membrane protein</topology>
    </subcellularLocation>
    <subcellularLocation>
        <location evidence="2">Nucleus envelope</location>
    </subcellularLocation>
</comment>
<dbReference type="PANTHER" id="PTHR46717">
    <property type="entry name" value="E3 UBIQUITIN-PROTEIN LIGASE RNF180"/>
    <property type="match status" value="1"/>
</dbReference>
<comment type="pathway">
    <text evidence="4">Protein modification; protein ubiquitination.</text>
</comment>
<evidence type="ECO:0000256" key="1">
    <source>
        <dbReference type="ARBA" id="ARBA00000900"/>
    </source>
</evidence>
<keyword evidence="16" id="KW-0539">Nucleus</keyword>
<dbReference type="InterPro" id="IPR013083">
    <property type="entry name" value="Znf_RING/FYVE/PHD"/>
</dbReference>
<keyword evidence="9" id="KW-0479">Metal-binding</keyword>
<dbReference type="GO" id="GO:0005635">
    <property type="term" value="C:nuclear envelope"/>
    <property type="evidence" value="ECO:0007669"/>
    <property type="project" value="UniProtKB-SubCell"/>
</dbReference>
<sequence>MEMDASFTTKEQDLSEILDDPTNLRCKKCRRCLIDSTSLHEIVTSGEAEAMCRVWHLNVDTLPDWILASINQVHWTVGKINCQHCGARLGGFNFINCSKCTCGHNTAVHLSKSRVDQDLKPQVLLTRPGRSRVHTERRVDRVSSSPQTRDSVTELQRIQIQSGLLHDLPSSSTFSSSRAVLRAVTTGDETELEIESSEDPHIVRTVEVGTYGILPFESIHPTQLSNYLEILEEHHVDSASQSRESPDTEVDPEDVRLREIAEASRNVSPIPQPKLPKREKNRLKSLRRKQRKNEHWIQKQQEAIDLALKWDLTSSDEEEKEGYTCAVCLDVYYSPYKCHPCSHVFCEPCLRTLAKNRPSHTPCPLCRTLISHVLFQEELNLTTKACFPKVYWSRHETFQNTNYSKWPLPNCPRRFRIFWGFQRQGVPASRWQFPHRAFGLNVMDLGDMWGWPFDVDYMIISIYSLHWVLALIMFCALCYFFVF</sequence>
<evidence type="ECO:0000256" key="16">
    <source>
        <dbReference type="ARBA" id="ARBA00023242"/>
    </source>
</evidence>
<dbReference type="SMART" id="SM00184">
    <property type="entry name" value="RING"/>
    <property type="match status" value="1"/>
</dbReference>
<dbReference type="InterPro" id="IPR001841">
    <property type="entry name" value="Znf_RING"/>
</dbReference>
<evidence type="ECO:0000256" key="2">
    <source>
        <dbReference type="ARBA" id="ARBA00004259"/>
    </source>
</evidence>
<evidence type="ECO:0000256" key="8">
    <source>
        <dbReference type="ARBA" id="ARBA00022692"/>
    </source>
</evidence>
<name>A0A5A9PGF0_9TELE</name>
<evidence type="ECO:0000256" key="15">
    <source>
        <dbReference type="ARBA" id="ARBA00023136"/>
    </source>
</evidence>
<evidence type="ECO:0000256" key="13">
    <source>
        <dbReference type="ARBA" id="ARBA00022833"/>
    </source>
</evidence>
<evidence type="ECO:0000256" key="6">
    <source>
        <dbReference type="ARBA" id="ARBA00022553"/>
    </source>
</evidence>
<gene>
    <name evidence="26" type="ORF">E1301_Tti008367</name>
</gene>
<evidence type="ECO:0000256" key="21">
    <source>
        <dbReference type="ARBA" id="ARBA00080502"/>
    </source>
</evidence>
<evidence type="ECO:0000256" key="9">
    <source>
        <dbReference type="ARBA" id="ARBA00022723"/>
    </source>
</evidence>